<dbReference type="InterPro" id="IPR036890">
    <property type="entry name" value="HATPase_C_sf"/>
</dbReference>
<dbReference type="InterPro" id="IPR011495">
    <property type="entry name" value="Sig_transdc_His_kin_sub2_dim/P"/>
</dbReference>
<evidence type="ECO:0000256" key="3">
    <source>
        <dbReference type="ARBA" id="ARBA00012438"/>
    </source>
</evidence>
<dbReference type="EMBL" id="CP106738">
    <property type="protein sequence ID" value="UXX84113.1"/>
    <property type="molecule type" value="Genomic_DNA"/>
</dbReference>
<dbReference type="PANTHER" id="PTHR41523:SF8">
    <property type="entry name" value="ETHYLENE RESPONSE SENSOR PROTEIN"/>
    <property type="match status" value="1"/>
</dbReference>
<protein>
    <recommendedName>
        <fullName evidence="3">histidine kinase</fullName>
        <ecNumber evidence="3">2.7.13.3</ecNumber>
    </recommendedName>
</protein>
<comment type="subcellular location">
    <subcellularLocation>
        <location evidence="2">Membrane</location>
    </subcellularLocation>
</comment>
<dbReference type="PROSITE" id="PS50885">
    <property type="entry name" value="HAMP"/>
    <property type="match status" value="1"/>
</dbReference>
<proteinExistence type="predicted"/>
<gene>
    <name evidence="11" type="ORF">N7U68_05535</name>
</gene>
<feature type="domain" description="HAMP" evidence="10">
    <location>
        <begin position="304"/>
        <end position="358"/>
    </location>
</feature>
<name>A0ABY6DDD2_9RHOB</name>
<keyword evidence="12" id="KW-1185">Reference proteome</keyword>
<comment type="catalytic activity">
    <reaction evidence="1">
        <text>ATP + protein L-histidine = ADP + protein N-phospho-L-histidine.</text>
        <dbReference type="EC" id="2.7.13.3"/>
    </reaction>
</comment>
<evidence type="ECO:0000256" key="6">
    <source>
        <dbReference type="ARBA" id="ARBA00022741"/>
    </source>
</evidence>
<evidence type="ECO:0000313" key="11">
    <source>
        <dbReference type="EMBL" id="UXX84113.1"/>
    </source>
</evidence>
<keyword evidence="4" id="KW-0597">Phosphoprotein</keyword>
<dbReference type="PANTHER" id="PTHR41523">
    <property type="entry name" value="TWO-COMPONENT SYSTEM SENSOR PROTEIN"/>
    <property type="match status" value="1"/>
</dbReference>
<dbReference type="RefSeq" id="WP_263048499.1">
    <property type="nucleotide sequence ID" value="NZ_CP106738.1"/>
</dbReference>
<keyword evidence="5" id="KW-0808">Transferase</keyword>
<feature type="transmembrane region" description="Helical" evidence="9">
    <location>
        <begin position="16"/>
        <end position="37"/>
    </location>
</feature>
<keyword evidence="9" id="KW-0812">Transmembrane</keyword>
<evidence type="ECO:0000256" key="2">
    <source>
        <dbReference type="ARBA" id="ARBA00004370"/>
    </source>
</evidence>
<organism evidence="11 12">
    <name type="scientific">Roseovarius pelagicus</name>
    <dbReference type="NCBI Taxonomy" id="2980108"/>
    <lineage>
        <taxon>Bacteria</taxon>
        <taxon>Pseudomonadati</taxon>
        <taxon>Pseudomonadota</taxon>
        <taxon>Alphaproteobacteria</taxon>
        <taxon>Rhodobacterales</taxon>
        <taxon>Roseobacteraceae</taxon>
        <taxon>Roseovarius</taxon>
    </lineage>
</organism>
<dbReference type="InterPro" id="IPR003660">
    <property type="entry name" value="HAMP_dom"/>
</dbReference>
<keyword evidence="9" id="KW-0472">Membrane</keyword>
<dbReference type="Gene3D" id="3.30.450.20">
    <property type="entry name" value="PAS domain"/>
    <property type="match status" value="2"/>
</dbReference>
<evidence type="ECO:0000256" key="9">
    <source>
        <dbReference type="SAM" id="Phobius"/>
    </source>
</evidence>
<dbReference type="Gene3D" id="3.30.565.10">
    <property type="entry name" value="Histidine kinase-like ATPase, C-terminal domain"/>
    <property type="match status" value="1"/>
</dbReference>
<evidence type="ECO:0000313" key="12">
    <source>
        <dbReference type="Proteomes" id="UP001064087"/>
    </source>
</evidence>
<feature type="transmembrane region" description="Helical" evidence="9">
    <location>
        <begin position="282"/>
        <end position="302"/>
    </location>
</feature>
<evidence type="ECO:0000256" key="5">
    <source>
        <dbReference type="ARBA" id="ARBA00022679"/>
    </source>
</evidence>
<dbReference type="GO" id="GO:0016301">
    <property type="term" value="F:kinase activity"/>
    <property type="evidence" value="ECO:0007669"/>
    <property type="project" value="UniProtKB-KW"/>
</dbReference>
<keyword evidence="8" id="KW-0067">ATP-binding</keyword>
<keyword evidence="6" id="KW-0547">Nucleotide-binding</keyword>
<sequence>MNRLPRADGTRTQMRLVVQLIAILSIAILPLGLISVYQTSNVLRETRSLSATALLQKTQSITAAERELIQSAIGAAKAISSAASVLGSSTDTCDEVFAQLVQQEARYVFAGYVTEAGELRCSSSGEHQQLSEDDVFADHQANLEPRVETRSSAVLSGRIVLSVSVPVIDNGAFLGAVWIAIPYTVANQLLTGDDQAVDLLIFDSRGEVLATETFDDDRRMSQPADMRLIDLVPGQARTFQHQNRAGVERDFAVVPIVEGIVYGLGSWEPQRSGALFGATSAIALYFPLLMWAAAMIVAYFGINRLVVRHIRRLRNWMRMYAAGRIDFSEAKLDSAPEELEVVAEAFRKMARKLSDHERRREEDLAEKTILLKEVHHRVKNNLQLISSIMNMQIRKSSSPEARTLLRRVQDRVMALAAIHRTLYTARTLSVVPADNLLKTIVGELVKVGGTEDGDRHISVSTYICPAEITPDQAVPLCLLATEAAMNAVKYAGPSHGKPAWMQVILHDEGDNIYCLSVVNSRDETAKPIDDGTPSGLGSQLIESFVMQLDGELKVTDLPHRYEVHVTFKAQEADLSSEHVDY</sequence>
<evidence type="ECO:0000259" key="10">
    <source>
        <dbReference type="PROSITE" id="PS50885"/>
    </source>
</evidence>
<keyword evidence="9" id="KW-1133">Transmembrane helix</keyword>
<evidence type="ECO:0000256" key="7">
    <source>
        <dbReference type="ARBA" id="ARBA00022777"/>
    </source>
</evidence>
<dbReference type="Proteomes" id="UP001064087">
    <property type="component" value="Chromosome"/>
</dbReference>
<evidence type="ECO:0000256" key="1">
    <source>
        <dbReference type="ARBA" id="ARBA00000085"/>
    </source>
</evidence>
<reference evidence="11" key="1">
    <citation type="submission" date="2022-10" db="EMBL/GenBank/DDBJ databases">
        <title>Roseovarius pelagicus sp. nov., isolated from Arctic seawater.</title>
        <authorList>
            <person name="Hong Y.W."/>
            <person name="Hwang C.Y."/>
        </authorList>
    </citation>
    <scope>NUCLEOTIDE SEQUENCE</scope>
    <source>
        <strain evidence="11">HL-MP18</strain>
    </source>
</reference>
<dbReference type="Pfam" id="PF07568">
    <property type="entry name" value="HisKA_2"/>
    <property type="match status" value="1"/>
</dbReference>
<dbReference type="EC" id="2.7.13.3" evidence="3"/>
<evidence type="ECO:0000256" key="8">
    <source>
        <dbReference type="ARBA" id="ARBA00022840"/>
    </source>
</evidence>
<keyword evidence="7 11" id="KW-0418">Kinase</keyword>
<accession>A0ABY6DDD2</accession>
<evidence type="ECO:0000256" key="4">
    <source>
        <dbReference type="ARBA" id="ARBA00022553"/>
    </source>
</evidence>